<comment type="caution">
    <text evidence="2">The sequence shown here is derived from an EMBL/GenBank/DDBJ whole genome shotgun (WGS) entry which is preliminary data.</text>
</comment>
<gene>
    <name evidence="2" type="ORF">KAK06_09130</name>
</gene>
<keyword evidence="1" id="KW-0732">Signal</keyword>
<dbReference type="Proteomes" id="UP000678374">
    <property type="component" value="Unassembled WGS sequence"/>
</dbReference>
<keyword evidence="3" id="KW-1185">Reference proteome</keyword>
<evidence type="ECO:0000313" key="2">
    <source>
        <dbReference type="EMBL" id="MBQ0959123.1"/>
    </source>
</evidence>
<feature type="signal peptide" evidence="1">
    <location>
        <begin position="1"/>
        <end position="40"/>
    </location>
</feature>
<name>A0A940YNE7_9BURK</name>
<dbReference type="EMBL" id="JAGQDE010000006">
    <property type="protein sequence ID" value="MBQ0959123.1"/>
    <property type="molecule type" value="Genomic_DNA"/>
</dbReference>
<dbReference type="RefSeq" id="WP_210801639.1">
    <property type="nucleotide sequence ID" value="NZ_JAGQDE010000006.1"/>
</dbReference>
<evidence type="ECO:0000313" key="3">
    <source>
        <dbReference type="Proteomes" id="UP000678374"/>
    </source>
</evidence>
<evidence type="ECO:0008006" key="4">
    <source>
        <dbReference type="Google" id="ProtNLM"/>
    </source>
</evidence>
<reference evidence="2" key="1">
    <citation type="submission" date="2021-04" db="EMBL/GenBank/DDBJ databases">
        <title>The genome sequence of Ideonella sp. 4Y11.</title>
        <authorList>
            <person name="Liu Y."/>
        </authorList>
    </citation>
    <scope>NUCLEOTIDE SEQUENCE</scope>
    <source>
        <strain evidence="2">4Y11</strain>
    </source>
</reference>
<accession>A0A940YNE7</accession>
<evidence type="ECO:0000256" key="1">
    <source>
        <dbReference type="SAM" id="SignalP"/>
    </source>
</evidence>
<protein>
    <recommendedName>
        <fullName evidence="4">DUF4082 domain-containing protein</fullName>
    </recommendedName>
</protein>
<organism evidence="2 3">
    <name type="scientific">Ideonella aquatica</name>
    <dbReference type="NCBI Taxonomy" id="2824119"/>
    <lineage>
        <taxon>Bacteria</taxon>
        <taxon>Pseudomonadati</taxon>
        <taxon>Pseudomonadota</taxon>
        <taxon>Betaproteobacteria</taxon>
        <taxon>Burkholderiales</taxon>
        <taxon>Sphaerotilaceae</taxon>
        <taxon>Ideonella</taxon>
    </lineage>
</organism>
<feature type="chain" id="PRO_5036863854" description="DUF4082 domain-containing protein" evidence="1">
    <location>
        <begin position="41"/>
        <end position="220"/>
    </location>
</feature>
<dbReference type="AlphaFoldDB" id="A0A940YNE7"/>
<proteinExistence type="predicted"/>
<sequence length="220" mass="23931">MNTCSTVPTANPSRHGHCRRGVATLALSASALFASPLALAGDSGVALWDQINGLTGWTIASTDRVIVDLQPFSTQAADDLAVPAGRTWRITDVRVLGEFLGRGIGTFAITVWKDRPFHKSTQVAFYDRQFTTSQTGSMTLTLPTPLELPAGRYWISVQSQSFESVWQWSTSKHRHGASARWVNPGDGYQTGCTRPSRVVDCTDVPTPGRDLAFALYGTEQ</sequence>